<dbReference type="OrthoDB" id="9779822at2"/>
<dbReference type="Proteomes" id="UP000319449">
    <property type="component" value="Unassembled WGS sequence"/>
</dbReference>
<dbReference type="EMBL" id="VLLN01000010">
    <property type="protein sequence ID" value="TWJ19223.1"/>
    <property type="molecule type" value="Genomic_DNA"/>
</dbReference>
<name>A0A562VML0_9BACT</name>
<keyword evidence="2" id="KW-1185">Reference proteome</keyword>
<evidence type="ECO:0000313" key="1">
    <source>
        <dbReference type="EMBL" id="TWJ19223.1"/>
    </source>
</evidence>
<organism evidence="1 2">
    <name type="scientific">Geobacter argillaceus</name>
    <dbReference type="NCBI Taxonomy" id="345631"/>
    <lineage>
        <taxon>Bacteria</taxon>
        <taxon>Pseudomonadati</taxon>
        <taxon>Thermodesulfobacteriota</taxon>
        <taxon>Desulfuromonadia</taxon>
        <taxon>Geobacterales</taxon>
        <taxon>Geobacteraceae</taxon>
        <taxon>Geobacter</taxon>
    </lineage>
</organism>
<dbReference type="InterPro" id="IPR005358">
    <property type="entry name" value="Puta_zinc/iron-chelating_dom"/>
</dbReference>
<evidence type="ECO:0000313" key="2">
    <source>
        <dbReference type="Proteomes" id="UP000319449"/>
    </source>
</evidence>
<gene>
    <name evidence="1" type="ORF">JN12_01914</name>
</gene>
<accession>A0A562VML0</accession>
<proteinExistence type="predicted"/>
<sequence>MNHKKRRYHDKGDYPVLPPIPDHIHNEYQKLASTVQNCVDSHEILSKFYAFTDEYNKFVDTFSVCEKGCSYCCHIEVYITDLEAEYIEQKAKISRVKSLPNTLSVSKCPFLNQNNICSIYMYRPFACRTFHALDNPNYCKEMDVAHQTYGAAGGKGIPMLEALNNAIKQINGNNCSGDIREYFSQLRKSE</sequence>
<dbReference type="Pfam" id="PF03692">
    <property type="entry name" value="CxxCxxCC"/>
    <property type="match status" value="1"/>
</dbReference>
<dbReference type="RefSeq" id="WP_145021778.1">
    <property type="nucleotide sequence ID" value="NZ_VLLN01000010.1"/>
</dbReference>
<reference evidence="1 2" key="1">
    <citation type="submission" date="2019-07" db="EMBL/GenBank/DDBJ databases">
        <title>Genomic Encyclopedia of Archaeal and Bacterial Type Strains, Phase II (KMG-II): from individual species to whole genera.</title>
        <authorList>
            <person name="Goeker M."/>
        </authorList>
    </citation>
    <scope>NUCLEOTIDE SEQUENCE [LARGE SCALE GENOMIC DNA]</scope>
    <source>
        <strain evidence="1 2">ATCC BAA-1139</strain>
    </source>
</reference>
<dbReference type="AlphaFoldDB" id="A0A562VML0"/>
<protein>
    <submittedName>
        <fullName evidence="1">Uncharacterized protein</fullName>
    </submittedName>
</protein>
<comment type="caution">
    <text evidence="1">The sequence shown here is derived from an EMBL/GenBank/DDBJ whole genome shotgun (WGS) entry which is preliminary data.</text>
</comment>